<sequence>MAHPHLPNMEESPPPGPPPHSNAIVCERVYAKDQPPNLQAAFTEFYPNGLPNVYKMLQTPGAEGVPQTYVEDYLPVGFYTQPRPHASAIFSTKNGERPFRKMQHLLPQRRIHLWSRDEIQSVCNSLRKLYWNRMKGMRQPFCWDNLWEYFDAFDLYHYGALNLWNVVNQLFDENKTIYADVIKEFAVHIGHWADDWLRNKNNKTKLLSWSEVQGPLLRILSPEDWTDIGDVPDDAVPMLANALKHRRRLMLSPGSLTQDVKPNHLSSACLRNSLENWLGLFSCTGS</sequence>
<accession>A0ACD3YSP2</accession>
<dbReference type="Proteomes" id="UP000830768">
    <property type="component" value="Chromosome 2"/>
</dbReference>
<evidence type="ECO:0000313" key="1">
    <source>
        <dbReference type="EMBL" id="UPK91927.1"/>
    </source>
</evidence>
<protein>
    <submittedName>
        <fullName evidence="1">Uncharacterized protein</fullName>
    </submittedName>
</protein>
<evidence type="ECO:0000313" key="2">
    <source>
        <dbReference type="Proteomes" id="UP000830768"/>
    </source>
</evidence>
<keyword evidence="2" id="KW-1185">Reference proteome</keyword>
<dbReference type="EMBL" id="CP090031">
    <property type="protein sequence ID" value="UPK91927.1"/>
    <property type="molecule type" value="Genomic_DNA"/>
</dbReference>
<name>A0ACD3YSP2_FUSSC</name>
<reference evidence="1" key="1">
    <citation type="submission" date="2021-11" db="EMBL/GenBank/DDBJ databases">
        <title>Fusarium solani-melongenae Genome sequencing and assembly.</title>
        <authorList>
            <person name="Xie S."/>
            <person name="Huang L."/>
            <person name="Zhang X."/>
        </authorList>
    </citation>
    <scope>NUCLEOTIDE SEQUENCE</scope>
    <source>
        <strain evidence="1">CRI 24-3</strain>
    </source>
</reference>
<proteinExistence type="predicted"/>
<organism evidence="1 2">
    <name type="scientific">Fusarium solani subsp. cucurbitae</name>
    <name type="common">Neocosmosporum cucurbitae</name>
    <dbReference type="NCBI Taxonomy" id="2747967"/>
    <lineage>
        <taxon>Eukaryota</taxon>
        <taxon>Fungi</taxon>
        <taxon>Dikarya</taxon>
        <taxon>Ascomycota</taxon>
        <taxon>Pezizomycotina</taxon>
        <taxon>Sordariomycetes</taxon>
        <taxon>Hypocreomycetidae</taxon>
        <taxon>Hypocreales</taxon>
        <taxon>Nectriaceae</taxon>
        <taxon>Fusarium</taxon>
        <taxon>Fusarium solani species complex</taxon>
    </lineage>
</organism>
<gene>
    <name evidence="1" type="ORF">LCI18_002862</name>
</gene>